<evidence type="ECO:0000256" key="1">
    <source>
        <dbReference type="SAM" id="MobiDB-lite"/>
    </source>
</evidence>
<name>A0ABU0P2X5_STRRH</name>
<sequence length="40" mass="4220">MHAFVVGGLLRALRRRKTAAADHTGTTLGGELATSRAVRT</sequence>
<gene>
    <name evidence="2" type="ORF">QF030_007907</name>
</gene>
<organism evidence="2 3">
    <name type="scientific">Streptomyces rishiriensis</name>
    <dbReference type="NCBI Taxonomy" id="68264"/>
    <lineage>
        <taxon>Bacteria</taxon>
        <taxon>Bacillati</taxon>
        <taxon>Actinomycetota</taxon>
        <taxon>Actinomycetes</taxon>
        <taxon>Kitasatosporales</taxon>
        <taxon>Streptomycetaceae</taxon>
        <taxon>Streptomyces</taxon>
    </lineage>
</organism>
<proteinExistence type="predicted"/>
<evidence type="ECO:0000313" key="3">
    <source>
        <dbReference type="Proteomes" id="UP001230654"/>
    </source>
</evidence>
<reference evidence="2 3" key="1">
    <citation type="submission" date="2023-07" db="EMBL/GenBank/DDBJ databases">
        <title>Comparative genomics of wheat-associated soil bacteria to identify genetic determinants of phenazine resistance.</title>
        <authorList>
            <person name="Mouncey N."/>
        </authorList>
    </citation>
    <scope>NUCLEOTIDE SEQUENCE [LARGE SCALE GENOMIC DNA]</scope>
    <source>
        <strain evidence="2 3">B2I6</strain>
    </source>
</reference>
<protein>
    <submittedName>
        <fullName evidence="2">Uncharacterized protein</fullName>
    </submittedName>
</protein>
<feature type="region of interest" description="Disordered" evidence="1">
    <location>
        <begin position="20"/>
        <end position="40"/>
    </location>
</feature>
<dbReference type="Proteomes" id="UP001230654">
    <property type="component" value="Unassembled WGS sequence"/>
</dbReference>
<keyword evidence="3" id="KW-1185">Reference proteome</keyword>
<dbReference type="RefSeq" id="WP_307167391.1">
    <property type="nucleotide sequence ID" value="NZ_JAUSWV010000002.1"/>
</dbReference>
<dbReference type="EMBL" id="JAUSWV010000002">
    <property type="protein sequence ID" value="MDQ0585729.1"/>
    <property type="molecule type" value="Genomic_DNA"/>
</dbReference>
<accession>A0ABU0P2X5</accession>
<comment type="caution">
    <text evidence="2">The sequence shown here is derived from an EMBL/GenBank/DDBJ whole genome shotgun (WGS) entry which is preliminary data.</text>
</comment>
<evidence type="ECO:0000313" key="2">
    <source>
        <dbReference type="EMBL" id="MDQ0585729.1"/>
    </source>
</evidence>